<sequence>MAISVFDLFSIGIGPSSSHTVGPMRAARMFVDDLAAAGTLTATARVTAHLYGSLGATGHGHGSDKAVLLGLEGETPEDVDTDNVDQRVAAIREQRSLRLLGEYPIRFADNDLVLHRRAKGDPLPGGRPAHPNTMRFAAFDVTGAELAARTYCSIGGGFVLDASVPDGPIAVRDETPLEFPFRTAADLLAHCDVTGLPINEIMRRNERTWRTDAEIDNGLDEIWRVMRDCVARGCLRGGVLPGGLKVPRRAKAWHDKLVAEGVSDDPLTAMDWVNLFALAVNEENASGGRIVTAPTNGAAGIIPAVLHYYVRFVPGADQDGVRRFLLTAAAIGVILKETGSISGAEVGCQGEVGSACAMAAGALAEVRGGSPAHVENAAEIGLEHHLGLTCDPVGGLVQIPCIERNAIAATKAINAARMALRGDGAHVVSLDKAIKTMRDTGADMKTKYKETSRGGLALNVIEC</sequence>
<evidence type="ECO:0000256" key="10">
    <source>
        <dbReference type="ARBA" id="ARBA00049406"/>
    </source>
</evidence>
<dbReference type="Proteomes" id="UP001596337">
    <property type="component" value="Unassembled WGS sequence"/>
</dbReference>
<evidence type="ECO:0000259" key="13">
    <source>
        <dbReference type="Pfam" id="PF03315"/>
    </source>
</evidence>
<keyword evidence="5 11" id="KW-0004">4Fe-4S</keyword>
<evidence type="ECO:0000256" key="6">
    <source>
        <dbReference type="ARBA" id="ARBA00022723"/>
    </source>
</evidence>
<reference evidence="15" key="1">
    <citation type="journal article" date="2019" name="Int. J. Syst. Evol. Microbiol.">
        <title>The Global Catalogue of Microorganisms (GCM) 10K type strain sequencing project: providing services to taxonomists for standard genome sequencing and annotation.</title>
        <authorList>
            <consortium name="The Broad Institute Genomics Platform"/>
            <consortium name="The Broad Institute Genome Sequencing Center for Infectious Disease"/>
            <person name="Wu L."/>
            <person name="Ma J."/>
        </authorList>
    </citation>
    <scope>NUCLEOTIDE SEQUENCE [LARGE SCALE GENOMIC DNA]</scope>
    <source>
        <strain evidence="15">KCTC 32255</strain>
    </source>
</reference>
<evidence type="ECO:0000313" key="15">
    <source>
        <dbReference type="Proteomes" id="UP001596337"/>
    </source>
</evidence>
<dbReference type="Pfam" id="PF03315">
    <property type="entry name" value="SDH_beta"/>
    <property type="match status" value="1"/>
</dbReference>
<dbReference type="EMBL" id="JBHSXX010000001">
    <property type="protein sequence ID" value="MFC6866093.1"/>
    <property type="molecule type" value="Genomic_DNA"/>
</dbReference>
<comment type="cofactor">
    <cofactor evidence="1 11">
        <name>[4Fe-4S] cluster</name>
        <dbReference type="ChEBI" id="CHEBI:49883"/>
    </cofactor>
</comment>
<organism evidence="14 15">
    <name type="scientific">Haloechinothrix salitolerans</name>
    <dbReference type="NCBI Taxonomy" id="926830"/>
    <lineage>
        <taxon>Bacteria</taxon>
        <taxon>Bacillati</taxon>
        <taxon>Actinomycetota</taxon>
        <taxon>Actinomycetes</taxon>
        <taxon>Pseudonocardiales</taxon>
        <taxon>Pseudonocardiaceae</taxon>
        <taxon>Haloechinothrix</taxon>
    </lineage>
</organism>
<keyword evidence="6 11" id="KW-0479">Metal-binding</keyword>
<evidence type="ECO:0000313" key="14">
    <source>
        <dbReference type="EMBL" id="MFC6866093.1"/>
    </source>
</evidence>
<dbReference type="PANTHER" id="PTHR30182:SF1">
    <property type="entry name" value="L-SERINE DEHYDRATASE 1"/>
    <property type="match status" value="1"/>
</dbReference>
<evidence type="ECO:0000256" key="5">
    <source>
        <dbReference type="ARBA" id="ARBA00022485"/>
    </source>
</evidence>
<feature type="domain" description="Serine dehydratase beta chain" evidence="13">
    <location>
        <begin position="4"/>
        <end position="162"/>
    </location>
</feature>
<proteinExistence type="inferred from homology"/>
<name>A0ABW2BTF6_9PSEU</name>
<dbReference type="RefSeq" id="WP_345407032.1">
    <property type="nucleotide sequence ID" value="NZ_BAABLA010000123.1"/>
</dbReference>
<dbReference type="PANTHER" id="PTHR30182">
    <property type="entry name" value="L-SERINE DEHYDRATASE"/>
    <property type="match status" value="1"/>
</dbReference>
<dbReference type="InterPro" id="IPR051318">
    <property type="entry name" value="Fe-S_L-Ser"/>
</dbReference>
<feature type="domain" description="Serine dehydratase-like alpha subunit" evidence="12">
    <location>
        <begin position="195"/>
        <end position="457"/>
    </location>
</feature>
<keyword evidence="9 11" id="KW-0456">Lyase</keyword>
<keyword evidence="4 11" id="KW-0312">Gluconeogenesis</keyword>
<evidence type="ECO:0000256" key="7">
    <source>
        <dbReference type="ARBA" id="ARBA00023004"/>
    </source>
</evidence>
<dbReference type="Pfam" id="PF03313">
    <property type="entry name" value="SDH_alpha"/>
    <property type="match status" value="1"/>
</dbReference>
<comment type="pathway">
    <text evidence="2">Carbohydrate biosynthesis; gluconeogenesis.</text>
</comment>
<gene>
    <name evidence="14" type="ORF">ACFQGD_02940</name>
</gene>
<dbReference type="InterPro" id="IPR005130">
    <property type="entry name" value="Ser_deHydtase-like_asu"/>
</dbReference>
<dbReference type="EC" id="4.3.1.17" evidence="11"/>
<evidence type="ECO:0000256" key="1">
    <source>
        <dbReference type="ARBA" id="ARBA00001966"/>
    </source>
</evidence>
<keyword evidence="15" id="KW-1185">Reference proteome</keyword>
<evidence type="ECO:0000256" key="3">
    <source>
        <dbReference type="ARBA" id="ARBA00008636"/>
    </source>
</evidence>
<comment type="similarity">
    <text evidence="3 11">Belongs to the iron-sulfur dependent L-serine dehydratase family.</text>
</comment>
<evidence type="ECO:0000256" key="4">
    <source>
        <dbReference type="ARBA" id="ARBA00022432"/>
    </source>
</evidence>
<evidence type="ECO:0000256" key="9">
    <source>
        <dbReference type="ARBA" id="ARBA00023239"/>
    </source>
</evidence>
<keyword evidence="7 11" id="KW-0408">Iron</keyword>
<comment type="caution">
    <text evidence="14">The sequence shown here is derived from an EMBL/GenBank/DDBJ whole genome shotgun (WGS) entry which is preliminary data.</text>
</comment>
<comment type="catalytic activity">
    <reaction evidence="10 11">
        <text>L-serine = pyruvate + NH4(+)</text>
        <dbReference type="Rhea" id="RHEA:19169"/>
        <dbReference type="ChEBI" id="CHEBI:15361"/>
        <dbReference type="ChEBI" id="CHEBI:28938"/>
        <dbReference type="ChEBI" id="CHEBI:33384"/>
        <dbReference type="EC" id="4.3.1.17"/>
    </reaction>
</comment>
<dbReference type="Gene3D" id="3.30.1330.90">
    <property type="entry name" value="D-3-phosphoglycerate dehydrogenase, domain 3"/>
    <property type="match status" value="1"/>
</dbReference>
<dbReference type="SUPFAM" id="SSF143548">
    <property type="entry name" value="Serine metabolism enzymes domain"/>
    <property type="match status" value="1"/>
</dbReference>
<protein>
    <recommendedName>
        <fullName evidence="11">L-serine dehydratase</fullName>
        <ecNumber evidence="11">4.3.1.17</ecNumber>
    </recommendedName>
</protein>
<dbReference type="GO" id="GO:0003941">
    <property type="term" value="F:L-serine ammonia-lyase activity"/>
    <property type="evidence" value="ECO:0007669"/>
    <property type="project" value="UniProtKB-EC"/>
</dbReference>
<evidence type="ECO:0000256" key="11">
    <source>
        <dbReference type="RuleBase" id="RU366059"/>
    </source>
</evidence>
<dbReference type="InterPro" id="IPR029009">
    <property type="entry name" value="ASB_dom_sf"/>
</dbReference>
<accession>A0ABW2BTF6</accession>
<evidence type="ECO:0000256" key="2">
    <source>
        <dbReference type="ARBA" id="ARBA00004742"/>
    </source>
</evidence>
<dbReference type="NCBIfam" id="TIGR00720">
    <property type="entry name" value="sda_mono"/>
    <property type="match status" value="1"/>
</dbReference>
<evidence type="ECO:0000259" key="12">
    <source>
        <dbReference type="Pfam" id="PF03313"/>
    </source>
</evidence>
<dbReference type="InterPro" id="IPR004644">
    <property type="entry name" value="Fe-S_L-Ser_mono"/>
</dbReference>
<keyword evidence="8 11" id="KW-0411">Iron-sulfur</keyword>
<dbReference type="InterPro" id="IPR005131">
    <property type="entry name" value="Ser_deHydtase_bsu"/>
</dbReference>
<evidence type="ECO:0000256" key="8">
    <source>
        <dbReference type="ARBA" id="ARBA00023014"/>
    </source>
</evidence>